<accession>A0ABW0JI45</accession>
<feature type="transmembrane region" description="Helical" evidence="5">
    <location>
        <begin position="138"/>
        <end position="159"/>
    </location>
</feature>
<feature type="transmembrane region" description="Helical" evidence="5">
    <location>
        <begin position="6"/>
        <end position="25"/>
    </location>
</feature>
<evidence type="ECO:0000313" key="7">
    <source>
        <dbReference type="Proteomes" id="UP001596013"/>
    </source>
</evidence>
<feature type="transmembrane region" description="Helical" evidence="5">
    <location>
        <begin position="75"/>
        <end position="95"/>
    </location>
</feature>
<keyword evidence="4 5" id="KW-0472">Membrane</keyword>
<reference evidence="7" key="1">
    <citation type="journal article" date="2019" name="Int. J. Syst. Evol. Microbiol.">
        <title>The Global Catalogue of Microorganisms (GCM) 10K type strain sequencing project: providing services to taxonomists for standard genome sequencing and annotation.</title>
        <authorList>
            <consortium name="The Broad Institute Genomics Platform"/>
            <consortium name="The Broad Institute Genome Sequencing Center for Infectious Disease"/>
            <person name="Wu L."/>
            <person name="Ma J."/>
        </authorList>
    </citation>
    <scope>NUCLEOTIDE SEQUENCE [LARGE SCALE GENOMIC DNA]</scope>
    <source>
        <strain evidence="7">JCM 17130</strain>
    </source>
</reference>
<dbReference type="InterPro" id="IPR032808">
    <property type="entry name" value="DoxX"/>
</dbReference>
<evidence type="ECO:0000256" key="4">
    <source>
        <dbReference type="ARBA" id="ARBA00023136"/>
    </source>
</evidence>
<evidence type="ECO:0000256" key="1">
    <source>
        <dbReference type="ARBA" id="ARBA00004141"/>
    </source>
</evidence>
<dbReference type="RefSeq" id="WP_377301702.1">
    <property type="nucleotide sequence ID" value="NZ_JBHSMK010000002.1"/>
</dbReference>
<evidence type="ECO:0000313" key="6">
    <source>
        <dbReference type="EMBL" id="MFC5435416.1"/>
    </source>
</evidence>
<keyword evidence="3 5" id="KW-1133">Transmembrane helix</keyword>
<dbReference type="EMBL" id="JBHSMK010000002">
    <property type="protein sequence ID" value="MFC5435416.1"/>
    <property type="molecule type" value="Genomic_DNA"/>
</dbReference>
<proteinExistence type="predicted"/>
<keyword evidence="7" id="KW-1185">Reference proteome</keyword>
<feature type="transmembrane region" description="Helical" evidence="5">
    <location>
        <begin position="194"/>
        <end position="209"/>
    </location>
</feature>
<feature type="transmembrane region" description="Helical" evidence="5">
    <location>
        <begin position="37"/>
        <end position="55"/>
    </location>
</feature>
<evidence type="ECO:0000256" key="2">
    <source>
        <dbReference type="ARBA" id="ARBA00022692"/>
    </source>
</evidence>
<dbReference type="Proteomes" id="UP001596013">
    <property type="component" value="Unassembled WGS sequence"/>
</dbReference>
<sequence length="217" mass="23411">MDWRFLLPILIGVAISALLWSLAVLRKREDLLASATLRVVCVVGLLNLLLVVVRAHGPEPLQQTARFALEAADVITGLVLGVMLVPCMAWILDLIDSKTARVVAIAASLYVATSFLGFEVGKAAHDAEMRQFFASSGLPIWFMYTVMAVESAAAIGLLMARTRAPSAATLLVIMLGAVGTHLRNGDAIQDSHDALRMLVLLATILLLSGRRRRRCPA</sequence>
<protein>
    <submittedName>
        <fullName evidence="6">DoxX family protein</fullName>
    </submittedName>
</protein>
<comment type="subcellular location">
    <subcellularLocation>
        <location evidence="1">Membrane</location>
        <topology evidence="1">Multi-pass membrane protein</topology>
    </subcellularLocation>
</comment>
<comment type="caution">
    <text evidence="6">The sequence shown here is derived from an EMBL/GenBank/DDBJ whole genome shotgun (WGS) entry which is preliminary data.</text>
</comment>
<gene>
    <name evidence="6" type="ORF">ACFPME_02535</name>
</gene>
<evidence type="ECO:0000256" key="5">
    <source>
        <dbReference type="SAM" id="Phobius"/>
    </source>
</evidence>
<feature type="transmembrane region" description="Helical" evidence="5">
    <location>
        <begin position="102"/>
        <end position="118"/>
    </location>
</feature>
<dbReference type="Pfam" id="PF13564">
    <property type="entry name" value="DoxX_2"/>
    <property type="match status" value="1"/>
</dbReference>
<evidence type="ECO:0000256" key="3">
    <source>
        <dbReference type="ARBA" id="ARBA00022989"/>
    </source>
</evidence>
<name>A0ABW0JI45_9GAMM</name>
<organism evidence="6 7">
    <name type="scientific">Rhodanobacter umsongensis</name>
    <dbReference type="NCBI Taxonomy" id="633153"/>
    <lineage>
        <taxon>Bacteria</taxon>
        <taxon>Pseudomonadati</taxon>
        <taxon>Pseudomonadota</taxon>
        <taxon>Gammaproteobacteria</taxon>
        <taxon>Lysobacterales</taxon>
        <taxon>Rhodanobacteraceae</taxon>
        <taxon>Rhodanobacter</taxon>
    </lineage>
</organism>
<keyword evidence="2 5" id="KW-0812">Transmembrane</keyword>
<feature type="transmembrane region" description="Helical" evidence="5">
    <location>
        <begin position="166"/>
        <end position="182"/>
    </location>
</feature>